<feature type="transmembrane region" description="Helical" evidence="10">
    <location>
        <begin position="289"/>
        <end position="309"/>
    </location>
</feature>
<evidence type="ECO:0000256" key="1">
    <source>
        <dbReference type="ARBA" id="ARBA00004651"/>
    </source>
</evidence>
<evidence type="ECO:0000256" key="10">
    <source>
        <dbReference type="RuleBase" id="RU351113"/>
    </source>
</evidence>
<evidence type="ECO:0000256" key="2">
    <source>
        <dbReference type="ARBA" id="ARBA00022475"/>
    </source>
</evidence>
<keyword evidence="6 10" id="KW-1133">Transmembrane helix</keyword>
<dbReference type="VEuPathDB" id="VectorBase:AAEL026167"/>
<keyword evidence="3 10" id="KW-0716">Sensory transduction</keyword>
<keyword evidence="2" id="KW-1003">Cell membrane</keyword>
<dbReference type="EnsemblMetazoa" id="AAEL026167-RA">
    <property type="protein sequence ID" value="AAEL026167-PA"/>
    <property type="gene ID" value="AAEL026167"/>
</dbReference>
<dbReference type="GO" id="GO:0004984">
    <property type="term" value="F:olfactory receptor activity"/>
    <property type="evidence" value="ECO:0007669"/>
    <property type="project" value="InterPro"/>
</dbReference>
<sequence length="385" mass="44901">MSAIELYRQCIDILRLLSHPVGVSLWNPDQFLTFGSYSIVTQMVIYFWCNFWTVFKYRHDIIHVMEVLNCAGIAFQLSVKFFIAMNNKFLIRGLLQTIENNLYERYPDRSSSEGEIVFIFARKYNILLKILAVLYCSTLLVFALYPLYIYYSEGKLIPLFMFEVSYVDWHTVWGYLLTNFVQVVTYLMGLFGMILADGLLVLLVVHGLVYIEVFMIHLRDLAKMLQSENVGENEEKIMELWRECLVEHQTIIEYFTDIENVNGGMCLILVFTGVFAICDNLVLCALTDWYASYLFLLICFVQLTIYFAVGNAVELKSDALDISVVNFPWHLLKIDNQKEYLFLICQMQRPIILTVYGFSNLNLEAYMTILKALYQFAMMILNFLA</sequence>
<comment type="similarity">
    <text evidence="10">Belongs to the insect chemoreceptor superfamily. Heteromeric odorant receptor channel (TC 1.A.69) family.</text>
</comment>
<dbReference type="EnsemblMetazoa" id="AAEL001224-RA">
    <property type="protein sequence ID" value="AAEL001224-PA"/>
    <property type="gene ID" value="AAEL001224"/>
</dbReference>
<dbReference type="VEuPathDB" id="VectorBase:AAEL001224"/>
<evidence type="ECO:0000313" key="11">
    <source>
        <dbReference type="EnsemblMetazoa" id="AAEL001224-PA"/>
    </source>
</evidence>
<accession>A0A1S4EY59</accession>
<evidence type="ECO:0000256" key="9">
    <source>
        <dbReference type="ARBA" id="ARBA00023224"/>
    </source>
</evidence>
<comment type="subcellular location">
    <subcellularLocation>
        <location evidence="1 10">Cell membrane</location>
        <topology evidence="1 10">Multi-pass membrane protein</topology>
    </subcellularLocation>
</comment>
<evidence type="ECO:0000256" key="5">
    <source>
        <dbReference type="ARBA" id="ARBA00022725"/>
    </source>
</evidence>
<dbReference type="OrthoDB" id="6765072at2759"/>
<dbReference type="PANTHER" id="PTHR21137:SF35">
    <property type="entry name" value="ODORANT RECEPTOR 19A-RELATED"/>
    <property type="match status" value="1"/>
</dbReference>
<keyword evidence="8 10" id="KW-0675">Receptor</keyword>
<organism evidence="12 13">
    <name type="scientific">Aedes aegypti</name>
    <name type="common">Yellowfever mosquito</name>
    <name type="synonym">Culex aegypti</name>
    <dbReference type="NCBI Taxonomy" id="7159"/>
    <lineage>
        <taxon>Eukaryota</taxon>
        <taxon>Metazoa</taxon>
        <taxon>Ecdysozoa</taxon>
        <taxon>Arthropoda</taxon>
        <taxon>Hexapoda</taxon>
        <taxon>Insecta</taxon>
        <taxon>Pterygota</taxon>
        <taxon>Neoptera</taxon>
        <taxon>Endopterygota</taxon>
        <taxon>Diptera</taxon>
        <taxon>Nematocera</taxon>
        <taxon>Culicoidea</taxon>
        <taxon>Culicidae</taxon>
        <taxon>Culicinae</taxon>
        <taxon>Aedini</taxon>
        <taxon>Aedes</taxon>
        <taxon>Stegomyia</taxon>
    </lineage>
</organism>
<evidence type="ECO:0000313" key="13">
    <source>
        <dbReference type="Proteomes" id="UP000008820"/>
    </source>
</evidence>
<feature type="transmembrane region" description="Helical" evidence="10">
    <location>
        <begin position="365"/>
        <end position="384"/>
    </location>
</feature>
<evidence type="ECO:0000256" key="3">
    <source>
        <dbReference type="ARBA" id="ARBA00022606"/>
    </source>
</evidence>
<dbReference type="InterPro" id="IPR004117">
    <property type="entry name" value="7tm6_olfct_rcpt"/>
</dbReference>
<feature type="transmembrane region" description="Helical" evidence="10">
    <location>
        <begin position="34"/>
        <end position="55"/>
    </location>
</feature>
<dbReference type="GO" id="GO:0005886">
    <property type="term" value="C:plasma membrane"/>
    <property type="evidence" value="ECO:0007669"/>
    <property type="project" value="UniProtKB-SubCell"/>
</dbReference>
<feature type="transmembrane region" description="Helical" evidence="10">
    <location>
        <begin position="264"/>
        <end position="283"/>
    </location>
</feature>
<evidence type="ECO:0000313" key="12">
    <source>
        <dbReference type="EnsemblMetazoa" id="AAEL026167-PA"/>
    </source>
</evidence>
<keyword evidence="4 10" id="KW-0812">Transmembrane</keyword>
<keyword evidence="5 10" id="KW-0552">Olfaction</keyword>
<protein>
    <recommendedName>
        <fullName evidence="10">Odorant receptor</fullName>
    </recommendedName>
</protein>
<feature type="transmembrane region" description="Helical" evidence="10">
    <location>
        <begin position="172"/>
        <end position="194"/>
    </location>
</feature>
<dbReference type="GO" id="GO:0007165">
    <property type="term" value="P:signal transduction"/>
    <property type="evidence" value="ECO:0007669"/>
    <property type="project" value="UniProtKB-KW"/>
</dbReference>
<feature type="transmembrane region" description="Helical" evidence="10">
    <location>
        <begin position="200"/>
        <end position="218"/>
    </location>
</feature>
<dbReference type="FunCoup" id="A0A1S4EY59">
    <property type="interactions" value="20"/>
</dbReference>
<gene>
    <name evidence="12" type="primary">110676740</name>
    <name evidence="11" type="synonym">5569254</name>
</gene>
<evidence type="ECO:0000256" key="7">
    <source>
        <dbReference type="ARBA" id="ARBA00023136"/>
    </source>
</evidence>
<name>A0A1S4EY59_AEDAE</name>
<feature type="transmembrane region" description="Helical" evidence="10">
    <location>
        <begin position="126"/>
        <end position="151"/>
    </location>
</feature>
<dbReference type="Pfam" id="PF02949">
    <property type="entry name" value="7tm_6"/>
    <property type="match status" value="1"/>
</dbReference>
<keyword evidence="13" id="KW-1185">Reference proteome</keyword>
<keyword evidence="9 10" id="KW-0807">Transducer</keyword>
<proteinExistence type="inferred from homology"/>
<evidence type="ECO:0000256" key="8">
    <source>
        <dbReference type="ARBA" id="ARBA00023170"/>
    </source>
</evidence>
<dbReference type="Proteomes" id="UP000008820">
    <property type="component" value="Chromosome 1"/>
</dbReference>
<reference evidence="12 13" key="1">
    <citation type="submission" date="2017-06" db="EMBL/GenBank/DDBJ databases">
        <title>Aedes aegypti genome working group (AGWG) sequencing and assembly.</title>
        <authorList>
            <consortium name="Aedes aegypti Genome Working Group (AGWG)"/>
            <person name="Matthews B.J."/>
        </authorList>
    </citation>
    <scope>NUCLEOTIDE SEQUENCE [LARGE SCALE GENOMIC DNA]</scope>
    <source>
        <strain evidence="12 13">LVP_AGWG</strain>
    </source>
</reference>
<keyword evidence="7 10" id="KW-0472">Membrane</keyword>
<reference evidence="12" key="2">
    <citation type="submission" date="2021-01" db="UniProtKB">
        <authorList>
            <consortium name="EnsemblMetazoa"/>
        </authorList>
    </citation>
    <scope>IDENTIFICATION</scope>
    <source>
        <strain evidence="12">LVP_AGWG</strain>
    </source>
</reference>
<evidence type="ECO:0000256" key="6">
    <source>
        <dbReference type="ARBA" id="ARBA00022989"/>
    </source>
</evidence>
<dbReference type="InParanoid" id="A0A1S4EY59"/>
<dbReference type="AlphaFoldDB" id="A0A1S4EY59"/>
<dbReference type="GO" id="GO:0005549">
    <property type="term" value="F:odorant binding"/>
    <property type="evidence" value="ECO:0007669"/>
    <property type="project" value="InterPro"/>
</dbReference>
<dbReference type="PANTHER" id="PTHR21137">
    <property type="entry name" value="ODORANT RECEPTOR"/>
    <property type="match status" value="1"/>
</dbReference>
<evidence type="ECO:0000256" key="4">
    <source>
        <dbReference type="ARBA" id="ARBA00022692"/>
    </source>
</evidence>